<dbReference type="InterPro" id="IPR001647">
    <property type="entry name" value="HTH_TetR"/>
</dbReference>
<keyword evidence="1" id="KW-0805">Transcription regulation</keyword>
<reference evidence="6" key="1">
    <citation type="submission" date="2021-01" db="EMBL/GenBank/DDBJ databases">
        <title>Diatom-associated Roseobacters Show Island Model of Population Structure.</title>
        <authorList>
            <person name="Qu L."/>
            <person name="Feng X."/>
            <person name="Chen Y."/>
            <person name="Li L."/>
            <person name="Wang X."/>
            <person name="Hu Z."/>
            <person name="Wang H."/>
            <person name="Luo H."/>
        </authorList>
    </citation>
    <scope>NUCLEOTIDE SEQUENCE</scope>
    <source>
        <strain evidence="6">SM26-45</strain>
    </source>
</reference>
<proteinExistence type="predicted"/>
<dbReference type="SUPFAM" id="SSF46689">
    <property type="entry name" value="Homeodomain-like"/>
    <property type="match status" value="1"/>
</dbReference>
<dbReference type="EMBL" id="JAFBWN010000033">
    <property type="protein sequence ID" value="MBM2357305.1"/>
    <property type="molecule type" value="Genomic_DNA"/>
</dbReference>
<keyword evidence="3" id="KW-0804">Transcription</keyword>
<protein>
    <submittedName>
        <fullName evidence="6">TetR/AcrR family transcriptional regulator</fullName>
    </submittedName>
</protein>
<dbReference type="Gene3D" id="1.10.357.10">
    <property type="entry name" value="Tetracycline Repressor, domain 2"/>
    <property type="match status" value="1"/>
</dbReference>
<feature type="compositionally biased region" description="Basic and acidic residues" evidence="5">
    <location>
        <begin position="1"/>
        <end position="15"/>
    </location>
</feature>
<dbReference type="AlphaFoldDB" id="A0A9Q2NVR5"/>
<gene>
    <name evidence="6" type="ORF">JQX14_22395</name>
</gene>
<name>A0A9Q2NVR5_9RHOB</name>
<dbReference type="Proteomes" id="UP000809337">
    <property type="component" value="Unassembled WGS sequence"/>
</dbReference>
<feature type="DNA-binding region" description="H-T-H motif" evidence="4">
    <location>
        <begin position="57"/>
        <end position="76"/>
    </location>
</feature>
<dbReference type="Pfam" id="PF00440">
    <property type="entry name" value="TetR_N"/>
    <property type="match status" value="1"/>
</dbReference>
<sequence>MNIDNSHKGKSDRAAAGESSQTTTGMRTQDARSEEMRARLMAASIEVLRECGFAGFRTEAVAQEAGVSRGALVHHYPHKRDLILAVHKHLYQLAVDNSVESAAAVTDQGAIINEMLKDAQSFFLGNHFFSVLDIVLSANTDPELKTEILQASRNARLPIETAWVNRMSEFMPRPLAETVVYMTYNIVRGYAMRTLWEDDPARYAEMIVHWKSMVRDLLRNNGVTWPAE</sequence>
<dbReference type="InterPro" id="IPR050109">
    <property type="entry name" value="HTH-type_TetR-like_transc_reg"/>
</dbReference>
<evidence type="ECO:0000256" key="5">
    <source>
        <dbReference type="SAM" id="MobiDB-lite"/>
    </source>
</evidence>
<dbReference type="PROSITE" id="PS50977">
    <property type="entry name" value="HTH_TETR_2"/>
    <property type="match status" value="1"/>
</dbReference>
<dbReference type="GO" id="GO:0003700">
    <property type="term" value="F:DNA-binding transcription factor activity"/>
    <property type="evidence" value="ECO:0007669"/>
    <property type="project" value="TreeGrafter"/>
</dbReference>
<dbReference type="GO" id="GO:0000976">
    <property type="term" value="F:transcription cis-regulatory region binding"/>
    <property type="evidence" value="ECO:0007669"/>
    <property type="project" value="TreeGrafter"/>
</dbReference>
<evidence type="ECO:0000256" key="3">
    <source>
        <dbReference type="ARBA" id="ARBA00023163"/>
    </source>
</evidence>
<evidence type="ECO:0000256" key="1">
    <source>
        <dbReference type="ARBA" id="ARBA00023015"/>
    </source>
</evidence>
<dbReference type="PANTHER" id="PTHR30055:SF234">
    <property type="entry name" value="HTH-TYPE TRANSCRIPTIONAL REGULATOR BETI"/>
    <property type="match status" value="1"/>
</dbReference>
<feature type="compositionally biased region" description="Polar residues" evidence="5">
    <location>
        <begin position="18"/>
        <end position="27"/>
    </location>
</feature>
<evidence type="ECO:0000256" key="2">
    <source>
        <dbReference type="ARBA" id="ARBA00023125"/>
    </source>
</evidence>
<dbReference type="GeneID" id="80820378"/>
<evidence type="ECO:0000256" key="4">
    <source>
        <dbReference type="PROSITE-ProRule" id="PRU00335"/>
    </source>
</evidence>
<keyword evidence="2 4" id="KW-0238">DNA-binding</keyword>
<evidence type="ECO:0000313" key="7">
    <source>
        <dbReference type="Proteomes" id="UP000809337"/>
    </source>
</evidence>
<dbReference type="InterPro" id="IPR009057">
    <property type="entry name" value="Homeodomain-like_sf"/>
</dbReference>
<dbReference type="PRINTS" id="PR00455">
    <property type="entry name" value="HTHTETR"/>
</dbReference>
<accession>A0A9Q2NVR5</accession>
<evidence type="ECO:0000313" key="6">
    <source>
        <dbReference type="EMBL" id="MBM2357305.1"/>
    </source>
</evidence>
<comment type="caution">
    <text evidence="6">The sequence shown here is derived from an EMBL/GenBank/DDBJ whole genome shotgun (WGS) entry which is preliminary data.</text>
</comment>
<dbReference type="PANTHER" id="PTHR30055">
    <property type="entry name" value="HTH-TYPE TRANSCRIPTIONAL REGULATOR RUTR"/>
    <property type="match status" value="1"/>
</dbReference>
<organism evidence="6 7">
    <name type="scientific">Pseudosulfitobacter pseudonitzschiae</name>
    <dbReference type="NCBI Taxonomy" id="1402135"/>
    <lineage>
        <taxon>Bacteria</taxon>
        <taxon>Pseudomonadati</taxon>
        <taxon>Pseudomonadota</taxon>
        <taxon>Alphaproteobacteria</taxon>
        <taxon>Rhodobacterales</taxon>
        <taxon>Roseobacteraceae</taxon>
        <taxon>Pseudosulfitobacter</taxon>
    </lineage>
</organism>
<feature type="region of interest" description="Disordered" evidence="5">
    <location>
        <begin position="1"/>
        <end position="33"/>
    </location>
</feature>
<dbReference type="RefSeq" id="WP_170850597.1">
    <property type="nucleotide sequence ID" value="NZ_CP086768.1"/>
</dbReference>